<comment type="caution">
    <text evidence="1">The sequence shown here is derived from an EMBL/GenBank/DDBJ whole genome shotgun (WGS) entry which is preliminary data.</text>
</comment>
<evidence type="ECO:0000313" key="2">
    <source>
        <dbReference type="Proteomes" id="UP001219518"/>
    </source>
</evidence>
<evidence type="ECO:0000313" key="1">
    <source>
        <dbReference type="EMBL" id="KAK3907220.1"/>
    </source>
</evidence>
<name>A0AAE1L5D3_9NEOP</name>
<organism evidence="1 2">
    <name type="scientific">Frankliniella fusca</name>
    <dbReference type="NCBI Taxonomy" id="407009"/>
    <lineage>
        <taxon>Eukaryota</taxon>
        <taxon>Metazoa</taxon>
        <taxon>Ecdysozoa</taxon>
        <taxon>Arthropoda</taxon>
        <taxon>Hexapoda</taxon>
        <taxon>Insecta</taxon>
        <taxon>Pterygota</taxon>
        <taxon>Neoptera</taxon>
        <taxon>Paraneoptera</taxon>
        <taxon>Thysanoptera</taxon>
        <taxon>Terebrantia</taxon>
        <taxon>Thripoidea</taxon>
        <taxon>Thripidae</taxon>
        <taxon>Frankliniella</taxon>
    </lineage>
</organism>
<dbReference type="EMBL" id="JAHWGI010000003">
    <property type="protein sequence ID" value="KAK3907220.1"/>
    <property type="molecule type" value="Genomic_DNA"/>
</dbReference>
<sequence>MSMFLYSKRYQSDISPRNHCQGALERHLGYHVWSFTVDISATDTRTRCTF</sequence>
<gene>
    <name evidence="1" type="ORF">KUF71_002910</name>
</gene>
<accession>A0AAE1L5D3</accession>
<protein>
    <submittedName>
        <fullName evidence="1">RIMS-binding protein 3</fullName>
    </submittedName>
</protein>
<reference evidence="1" key="1">
    <citation type="submission" date="2021-07" db="EMBL/GenBank/DDBJ databases">
        <authorList>
            <person name="Catto M.A."/>
            <person name="Jacobson A."/>
            <person name="Kennedy G."/>
            <person name="Labadie P."/>
            <person name="Hunt B.G."/>
            <person name="Srinivasan R."/>
        </authorList>
    </citation>
    <scope>NUCLEOTIDE SEQUENCE</scope>
    <source>
        <strain evidence="1">PL_HMW_Pooled</strain>
        <tissue evidence="1">Head</tissue>
    </source>
</reference>
<keyword evidence="2" id="KW-1185">Reference proteome</keyword>
<reference evidence="1" key="2">
    <citation type="journal article" date="2023" name="BMC Genomics">
        <title>Pest status, molecular evolution, and epigenetic factors derived from the genome assembly of Frankliniella fusca, a thysanopteran phytovirus vector.</title>
        <authorList>
            <person name="Catto M.A."/>
            <person name="Labadie P.E."/>
            <person name="Jacobson A.L."/>
            <person name="Kennedy G.G."/>
            <person name="Srinivasan R."/>
            <person name="Hunt B.G."/>
        </authorList>
    </citation>
    <scope>NUCLEOTIDE SEQUENCE</scope>
    <source>
        <strain evidence="1">PL_HMW_Pooled</strain>
    </source>
</reference>
<dbReference type="AlphaFoldDB" id="A0AAE1L5D3"/>
<dbReference type="Proteomes" id="UP001219518">
    <property type="component" value="Unassembled WGS sequence"/>
</dbReference>
<proteinExistence type="predicted"/>